<dbReference type="CDD" id="cd22162">
    <property type="entry name" value="F-box_AtSKIP3-like"/>
    <property type="match status" value="1"/>
</dbReference>
<protein>
    <recommendedName>
        <fullName evidence="1">F-box domain-containing protein</fullName>
    </recommendedName>
</protein>
<keyword evidence="3" id="KW-1185">Reference proteome</keyword>
<dbReference type="Pfam" id="PF14299">
    <property type="entry name" value="PP2"/>
    <property type="match status" value="1"/>
</dbReference>
<dbReference type="Proteomes" id="UP000796880">
    <property type="component" value="Unassembled WGS sequence"/>
</dbReference>
<evidence type="ECO:0000313" key="2">
    <source>
        <dbReference type="EMBL" id="KAF3454555.1"/>
    </source>
</evidence>
<dbReference type="Gene3D" id="1.20.1280.50">
    <property type="match status" value="1"/>
</dbReference>
<evidence type="ECO:0000259" key="1">
    <source>
        <dbReference type="PROSITE" id="PS50181"/>
    </source>
</evidence>
<dbReference type="PANTHER" id="PTHR32278">
    <property type="entry name" value="F-BOX DOMAIN-CONTAINING PROTEIN"/>
    <property type="match status" value="1"/>
</dbReference>
<feature type="domain" description="F-box" evidence="1">
    <location>
        <begin position="3"/>
        <end position="49"/>
    </location>
</feature>
<proteinExistence type="predicted"/>
<comment type="caution">
    <text evidence="2">The sequence shown here is derived from an EMBL/GenBank/DDBJ whole genome shotgun (WGS) entry which is preliminary data.</text>
</comment>
<dbReference type="PANTHER" id="PTHR32278:SF11">
    <property type="entry name" value="F-BOX DOMAIN-CONTAINING PROTEIN"/>
    <property type="match status" value="1"/>
</dbReference>
<dbReference type="InterPro" id="IPR025886">
    <property type="entry name" value="PP2-like"/>
</dbReference>
<dbReference type="SUPFAM" id="SSF81383">
    <property type="entry name" value="F-box domain"/>
    <property type="match status" value="1"/>
</dbReference>
<dbReference type="InterPro" id="IPR001810">
    <property type="entry name" value="F-box_dom"/>
</dbReference>
<accession>A0A8K0HLE7</accession>
<dbReference type="AlphaFoldDB" id="A0A8K0HLE7"/>
<dbReference type="EMBL" id="VOIH02000002">
    <property type="protein sequence ID" value="KAF3454555.1"/>
    <property type="molecule type" value="Genomic_DNA"/>
</dbReference>
<gene>
    <name evidence="2" type="ORF">FNV43_RR05003</name>
</gene>
<name>A0A8K0HLE7_9ROSA</name>
<dbReference type="InterPro" id="IPR036047">
    <property type="entry name" value="F-box-like_dom_sf"/>
</dbReference>
<reference evidence="2" key="1">
    <citation type="submission" date="2020-03" db="EMBL/GenBank/DDBJ databases">
        <title>A high-quality chromosome-level genome assembly of a woody plant with both climbing and erect habits, Rhamnella rubrinervis.</title>
        <authorList>
            <person name="Lu Z."/>
            <person name="Yang Y."/>
            <person name="Zhu X."/>
            <person name="Sun Y."/>
        </authorList>
    </citation>
    <scope>NUCLEOTIDE SEQUENCE</scope>
    <source>
        <strain evidence="2">BYM</strain>
        <tissue evidence="2">Leaf</tissue>
    </source>
</reference>
<sequence>MMMMNLEALPEDCFARILSLTSPQDACRLSLVSSMVHSMADLDSVWEVFLPTDYKAIMSRLVTPVVFSSNKDLFMRLCTPRLIDGGRKIFSIEKSARNKCYVVGARELSITWATNPLYWIWTPLHGSRFAEVAELRTIWWLEICGTVNTQILSPKTVYVAYLIVKFAGRAYGLDTHPSEVSLQVGNVTSQGQVYLSHQAKKHALENAHSLSRLKASSRSKAYQGERQAICERRDGWIEIELGSFYNDGSDKEVKMCLKEVKGQHLKGGLIVEGIELRPKSVL</sequence>
<evidence type="ECO:0000313" key="3">
    <source>
        <dbReference type="Proteomes" id="UP000796880"/>
    </source>
</evidence>
<organism evidence="2 3">
    <name type="scientific">Rhamnella rubrinervis</name>
    <dbReference type="NCBI Taxonomy" id="2594499"/>
    <lineage>
        <taxon>Eukaryota</taxon>
        <taxon>Viridiplantae</taxon>
        <taxon>Streptophyta</taxon>
        <taxon>Embryophyta</taxon>
        <taxon>Tracheophyta</taxon>
        <taxon>Spermatophyta</taxon>
        <taxon>Magnoliopsida</taxon>
        <taxon>eudicotyledons</taxon>
        <taxon>Gunneridae</taxon>
        <taxon>Pentapetalae</taxon>
        <taxon>rosids</taxon>
        <taxon>fabids</taxon>
        <taxon>Rosales</taxon>
        <taxon>Rhamnaceae</taxon>
        <taxon>rhamnoid group</taxon>
        <taxon>Rhamneae</taxon>
        <taxon>Rhamnella</taxon>
    </lineage>
</organism>
<dbReference type="OrthoDB" id="1918565at2759"/>
<dbReference type="PROSITE" id="PS50181">
    <property type="entry name" value="FBOX"/>
    <property type="match status" value="1"/>
</dbReference>
<dbReference type="Pfam" id="PF00646">
    <property type="entry name" value="F-box"/>
    <property type="match status" value="1"/>
</dbReference>